<feature type="region of interest" description="Disordered" evidence="1">
    <location>
        <begin position="57"/>
        <end position="114"/>
    </location>
</feature>
<evidence type="ECO:0000313" key="2">
    <source>
        <dbReference type="EMBL" id="GIY70279.1"/>
    </source>
</evidence>
<dbReference type="AlphaFoldDB" id="A0AAV4VKX1"/>
<dbReference type="Proteomes" id="UP001054945">
    <property type="component" value="Unassembled WGS sequence"/>
</dbReference>
<feature type="compositionally biased region" description="Low complexity" evidence="1">
    <location>
        <begin position="57"/>
        <end position="71"/>
    </location>
</feature>
<comment type="caution">
    <text evidence="2">The sequence shown here is derived from an EMBL/GenBank/DDBJ whole genome shotgun (WGS) entry which is preliminary data.</text>
</comment>
<accession>A0AAV4VKX1</accession>
<sequence>MRNGLTHHHPPHRYRQTFLPSHFTSSPLLSEASRRPTMSHPGNTLIPLLRYVTASSLRSSLSPPSLHSELPTGLERRKGLGPPRDVCGGMKDQRARNSWTSGRGAPNGHRIQPF</sequence>
<gene>
    <name evidence="2" type="ORF">CEXT_278041</name>
</gene>
<name>A0AAV4VKX1_CAEEX</name>
<protein>
    <submittedName>
        <fullName evidence="2">Uncharacterized protein</fullName>
    </submittedName>
</protein>
<keyword evidence="3" id="KW-1185">Reference proteome</keyword>
<evidence type="ECO:0000256" key="1">
    <source>
        <dbReference type="SAM" id="MobiDB-lite"/>
    </source>
</evidence>
<evidence type="ECO:0000313" key="3">
    <source>
        <dbReference type="Proteomes" id="UP001054945"/>
    </source>
</evidence>
<proteinExistence type="predicted"/>
<organism evidence="2 3">
    <name type="scientific">Caerostris extrusa</name>
    <name type="common">Bark spider</name>
    <name type="synonym">Caerostris bankana</name>
    <dbReference type="NCBI Taxonomy" id="172846"/>
    <lineage>
        <taxon>Eukaryota</taxon>
        <taxon>Metazoa</taxon>
        <taxon>Ecdysozoa</taxon>
        <taxon>Arthropoda</taxon>
        <taxon>Chelicerata</taxon>
        <taxon>Arachnida</taxon>
        <taxon>Araneae</taxon>
        <taxon>Araneomorphae</taxon>
        <taxon>Entelegynae</taxon>
        <taxon>Araneoidea</taxon>
        <taxon>Araneidae</taxon>
        <taxon>Caerostris</taxon>
    </lineage>
</organism>
<dbReference type="EMBL" id="BPLR01014643">
    <property type="protein sequence ID" value="GIY70279.1"/>
    <property type="molecule type" value="Genomic_DNA"/>
</dbReference>
<reference evidence="2 3" key="1">
    <citation type="submission" date="2021-06" db="EMBL/GenBank/DDBJ databases">
        <title>Caerostris extrusa draft genome.</title>
        <authorList>
            <person name="Kono N."/>
            <person name="Arakawa K."/>
        </authorList>
    </citation>
    <scope>NUCLEOTIDE SEQUENCE [LARGE SCALE GENOMIC DNA]</scope>
</reference>